<dbReference type="GO" id="GO:0008253">
    <property type="term" value="F:5'-nucleotidase activity"/>
    <property type="evidence" value="ECO:0007669"/>
    <property type="project" value="InterPro"/>
</dbReference>
<feature type="active site" description="Proton donor" evidence="4">
    <location>
        <position position="11"/>
    </location>
</feature>
<dbReference type="InterPro" id="IPR010708">
    <property type="entry name" value="5'(3')-deoxyribonucleotidase"/>
</dbReference>
<evidence type="ECO:0000256" key="3">
    <source>
        <dbReference type="PIRNR" id="PIRNR021362"/>
    </source>
</evidence>
<dbReference type="InterPro" id="IPR023214">
    <property type="entry name" value="HAD_sf"/>
</dbReference>
<evidence type="ECO:0000256" key="4">
    <source>
        <dbReference type="PIRSR" id="PIRSR610708-1"/>
    </source>
</evidence>
<accession>A0A6M0R9D7</accession>
<gene>
    <name evidence="5" type="ORF">FDF74_06605</name>
</gene>
<dbReference type="Gene3D" id="3.40.50.1000">
    <property type="entry name" value="HAD superfamily/HAD-like"/>
    <property type="match status" value="1"/>
</dbReference>
<organism evidence="5 6">
    <name type="scientific">Clostridium niameyense</name>
    <dbReference type="NCBI Taxonomy" id="1622073"/>
    <lineage>
        <taxon>Bacteria</taxon>
        <taxon>Bacillati</taxon>
        <taxon>Bacillota</taxon>
        <taxon>Clostridia</taxon>
        <taxon>Eubacteriales</taxon>
        <taxon>Clostridiaceae</taxon>
        <taxon>Clostridium</taxon>
    </lineage>
</organism>
<evidence type="ECO:0000313" key="6">
    <source>
        <dbReference type="Proteomes" id="UP000473885"/>
    </source>
</evidence>
<protein>
    <recommendedName>
        <fullName evidence="3">Nucleotidase</fullName>
        <ecNumber evidence="3">3.1.3.-</ecNumber>
    </recommendedName>
</protein>
<evidence type="ECO:0000313" key="5">
    <source>
        <dbReference type="EMBL" id="NEZ46884.1"/>
    </source>
</evidence>
<dbReference type="Pfam" id="PF06941">
    <property type="entry name" value="NT5C"/>
    <property type="match status" value="1"/>
</dbReference>
<keyword evidence="6" id="KW-1185">Reference proteome</keyword>
<reference evidence="5 6" key="1">
    <citation type="submission" date="2019-04" db="EMBL/GenBank/DDBJ databases">
        <title>Genome sequencing of Clostridium botulinum Groups I-IV and Clostridium butyricum.</title>
        <authorList>
            <person name="Brunt J."/>
            <person name="Van Vliet A.H.M."/>
            <person name="Stringer S.C."/>
            <person name="Carter A.T."/>
            <person name="Peck M.W."/>
        </authorList>
    </citation>
    <scope>NUCLEOTIDE SEQUENCE [LARGE SCALE GENOMIC DNA]</scope>
    <source>
        <strain evidence="5 6">IFR 18/094</strain>
    </source>
</reference>
<dbReference type="SUPFAM" id="SSF56784">
    <property type="entry name" value="HAD-like"/>
    <property type="match status" value="1"/>
</dbReference>
<dbReference type="GO" id="GO:0009264">
    <property type="term" value="P:deoxyribonucleotide catabolic process"/>
    <property type="evidence" value="ECO:0007669"/>
    <property type="project" value="InterPro"/>
</dbReference>
<keyword evidence="2 3" id="KW-0378">Hydrolase</keyword>
<dbReference type="InterPro" id="IPR009206">
    <property type="entry name" value="Nucleotidase_putative"/>
</dbReference>
<evidence type="ECO:0000256" key="1">
    <source>
        <dbReference type="ARBA" id="ARBA00009589"/>
    </source>
</evidence>
<dbReference type="PANTHER" id="PTHR35134:SF2">
    <property type="entry name" value="NUCLEOTIDASE YQFW-RELATED"/>
    <property type="match status" value="1"/>
</dbReference>
<evidence type="ECO:0000256" key="2">
    <source>
        <dbReference type="ARBA" id="ARBA00022801"/>
    </source>
</evidence>
<name>A0A6M0R9D7_9CLOT</name>
<dbReference type="InterPro" id="IPR052419">
    <property type="entry name" value="5_3-deoxyribonucleotidase-like"/>
</dbReference>
<proteinExistence type="inferred from homology"/>
<sequence>MDKLNICIDIDGTVTEPYYWLNIFNKHFKKNIKPSEVTKYNIDEVMGITEEQYNEFYEKHKVRIHTVEEKVRKDAKDVLNILKEYNNIYFVTARDKSLEMLTRCYLENNGINYDELYVLGSHYKVKKAIELKCDIFIEDNPNNALELSEAGFKVILIDTNYNKNIHGYNIIRVYNWREVYNIVKEIYMEDKAI</sequence>
<dbReference type="PIRSF" id="PIRSF021362">
    <property type="entry name" value="UCP021362_HAD"/>
    <property type="match status" value="1"/>
</dbReference>
<dbReference type="EC" id="3.1.3.-" evidence="3"/>
<comment type="similarity">
    <text evidence="1 3">Belongs to the 5'(3')-deoxyribonucleotidase family.</text>
</comment>
<dbReference type="RefSeq" id="WP_163249057.1">
    <property type="nucleotide sequence ID" value="NZ_SXDP01000004.1"/>
</dbReference>
<dbReference type="InterPro" id="IPR036412">
    <property type="entry name" value="HAD-like_sf"/>
</dbReference>
<comment type="caution">
    <text evidence="5">The sequence shown here is derived from an EMBL/GenBank/DDBJ whole genome shotgun (WGS) entry which is preliminary data.</text>
</comment>
<dbReference type="Proteomes" id="UP000473885">
    <property type="component" value="Unassembled WGS sequence"/>
</dbReference>
<dbReference type="AlphaFoldDB" id="A0A6M0R9D7"/>
<feature type="active site" description="Nucleophile" evidence="4">
    <location>
        <position position="9"/>
    </location>
</feature>
<dbReference type="EMBL" id="SXDP01000004">
    <property type="protein sequence ID" value="NEZ46884.1"/>
    <property type="molecule type" value="Genomic_DNA"/>
</dbReference>
<dbReference type="PANTHER" id="PTHR35134">
    <property type="entry name" value="NUCLEOTIDASE YQFW-RELATED"/>
    <property type="match status" value="1"/>
</dbReference>